<reference evidence="1" key="1">
    <citation type="journal article" date="2018" name="Genome Biol.">
        <title>SKESA: strategic k-mer extension for scrupulous assemblies.</title>
        <authorList>
            <person name="Souvorov A."/>
            <person name="Agarwala R."/>
            <person name="Lipman D.J."/>
        </authorList>
    </citation>
    <scope>NUCLEOTIDE SEQUENCE</scope>
    <source>
        <strain evidence="1">MA.AU149 SUB-73</strain>
    </source>
</reference>
<sequence>MQINQLPMFMPVRVSPHFNGAIVISVANGEVSDAKMFPGANSDLVNFVDLHGLAVSRGKKGGRPGHPMKQEALALARELLANNPKITRYRMVMIIAGKLAEKSLHAPSCRALENWIKRDIYHA</sequence>
<proteinExistence type="predicted"/>
<gene>
    <name evidence="1" type="ORF">G8N62_002180</name>
</gene>
<comment type="caution">
    <text evidence="1">The sequence shown here is derived from an EMBL/GenBank/DDBJ whole genome shotgun (WGS) entry which is preliminary data.</text>
</comment>
<accession>A0A744Q6L6</accession>
<organism evidence="1">
    <name type="scientific">Salmonella enterica</name>
    <name type="common">Salmonella choleraesuis</name>
    <dbReference type="NCBI Taxonomy" id="28901"/>
    <lineage>
        <taxon>Bacteria</taxon>
        <taxon>Pseudomonadati</taxon>
        <taxon>Pseudomonadota</taxon>
        <taxon>Gammaproteobacteria</taxon>
        <taxon>Enterobacterales</taxon>
        <taxon>Enterobacteriaceae</taxon>
        <taxon>Salmonella</taxon>
    </lineage>
</organism>
<dbReference type="EMBL" id="DAAURV010000007">
    <property type="protein sequence ID" value="HAF2593092.1"/>
    <property type="molecule type" value="Genomic_DNA"/>
</dbReference>
<protein>
    <submittedName>
        <fullName evidence="1">Uncharacterized protein</fullName>
    </submittedName>
</protein>
<name>A0A744Q6L6_SALER</name>
<reference evidence="1" key="2">
    <citation type="submission" date="2020-02" db="EMBL/GenBank/DDBJ databases">
        <authorList>
            <consortium name="NCBI Pathogen Detection Project"/>
        </authorList>
    </citation>
    <scope>NUCLEOTIDE SEQUENCE</scope>
    <source>
        <strain evidence="1">MA.AU149 SUB-73</strain>
    </source>
</reference>
<evidence type="ECO:0000313" key="1">
    <source>
        <dbReference type="EMBL" id="HAF2593092.1"/>
    </source>
</evidence>
<dbReference type="AlphaFoldDB" id="A0A744Q6L6"/>